<evidence type="ECO:0000256" key="1">
    <source>
        <dbReference type="SAM" id="SignalP"/>
    </source>
</evidence>
<organism evidence="2 3">
    <name type="scientific">Cotesia congregata</name>
    <name type="common">Parasitoid wasp</name>
    <name type="synonym">Apanteles congregatus</name>
    <dbReference type="NCBI Taxonomy" id="51543"/>
    <lineage>
        <taxon>Eukaryota</taxon>
        <taxon>Metazoa</taxon>
        <taxon>Ecdysozoa</taxon>
        <taxon>Arthropoda</taxon>
        <taxon>Hexapoda</taxon>
        <taxon>Insecta</taxon>
        <taxon>Pterygota</taxon>
        <taxon>Neoptera</taxon>
        <taxon>Endopterygota</taxon>
        <taxon>Hymenoptera</taxon>
        <taxon>Apocrita</taxon>
        <taxon>Ichneumonoidea</taxon>
        <taxon>Braconidae</taxon>
        <taxon>Microgastrinae</taxon>
        <taxon>Cotesia</taxon>
    </lineage>
</organism>
<name>A0A8J2HGP1_COTCN</name>
<keyword evidence="1" id="KW-0732">Signal</keyword>
<protein>
    <submittedName>
        <fullName evidence="2">Similar to Myosuppressin (Apis mellifera)</fullName>
    </submittedName>
</protein>
<dbReference type="OrthoDB" id="6355109at2759"/>
<feature type="chain" id="PRO_5035176559" evidence="1">
    <location>
        <begin position="22"/>
        <end position="93"/>
    </location>
</feature>
<gene>
    <name evidence="2" type="ORF">HICCMSTLAB_LOCUS7143</name>
</gene>
<proteinExistence type="predicted"/>
<evidence type="ECO:0000313" key="3">
    <source>
        <dbReference type="Proteomes" id="UP000786811"/>
    </source>
</evidence>
<evidence type="ECO:0000313" key="2">
    <source>
        <dbReference type="EMBL" id="CAG5093817.1"/>
    </source>
</evidence>
<dbReference type="AlphaFoldDB" id="A0A8J2HGP1"/>
<dbReference type="Proteomes" id="UP000786811">
    <property type="component" value="Unassembled WGS sequence"/>
</dbReference>
<reference evidence="2" key="1">
    <citation type="submission" date="2021-04" db="EMBL/GenBank/DDBJ databases">
        <authorList>
            <person name="Chebbi M.A.C M."/>
        </authorList>
    </citation>
    <scope>NUCLEOTIDE SEQUENCE</scope>
</reference>
<comment type="caution">
    <text evidence="2">The sequence shown here is derived from an EMBL/GenBank/DDBJ whole genome shotgun (WGS) entry which is preliminary data.</text>
</comment>
<keyword evidence="3" id="KW-1185">Reference proteome</keyword>
<accession>A0A8J2HGP1</accession>
<dbReference type="EMBL" id="CAJNRD030001120">
    <property type="protein sequence ID" value="CAG5093817.1"/>
    <property type="molecule type" value="Genomic_DNA"/>
</dbReference>
<sequence>MNYLLSTTFIIMSILSGEILGMPPAQCNPSILDEVPPKIRKVCDALSTIYQLGMAMENYIIDKAPILRENVPVIGNNVKRQDVDHVFLRFGRR</sequence>
<feature type="signal peptide" evidence="1">
    <location>
        <begin position="1"/>
        <end position="21"/>
    </location>
</feature>